<evidence type="ECO:0000256" key="3">
    <source>
        <dbReference type="ARBA" id="ARBA00023004"/>
    </source>
</evidence>
<dbReference type="PANTHER" id="PTHR43687">
    <property type="entry name" value="ADENYLYLSULFATE REDUCTASE, BETA SUBUNIT"/>
    <property type="match status" value="1"/>
</dbReference>
<gene>
    <name evidence="6" type="ORF">LCGC14_0202400</name>
</gene>
<dbReference type="SUPFAM" id="SSF54862">
    <property type="entry name" value="4Fe-4S ferredoxins"/>
    <property type="match status" value="1"/>
</dbReference>
<keyword evidence="3" id="KW-0408">Iron</keyword>
<evidence type="ECO:0000256" key="2">
    <source>
        <dbReference type="ARBA" id="ARBA00022723"/>
    </source>
</evidence>
<name>A0A0F9X2C4_9ZZZZ</name>
<feature type="domain" description="4Fe-4S ferredoxin-type" evidence="5">
    <location>
        <begin position="512"/>
        <end position="541"/>
    </location>
</feature>
<proteinExistence type="predicted"/>
<dbReference type="InterPro" id="IPR050572">
    <property type="entry name" value="Fe-S_Ferredoxin"/>
</dbReference>
<evidence type="ECO:0000259" key="5">
    <source>
        <dbReference type="PROSITE" id="PS51379"/>
    </source>
</evidence>
<reference evidence="6" key="1">
    <citation type="journal article" date="2015" name="Nature">
        <title>Complex archaea that bridge the gap between prokaryotes and eukaryotes.</title>
        <authorList>
            <person name="Spang A."/>
            <person name="Saw J.H."/>
            <person name="Jorgensen S.L."/>
            <person name="Zaremba-Niedzwiedzka K."/>
            <person name="Martijn J."/>
            <person name="Lind A.E."/>
            <person name="van Eijk R."/>
            <person name="Schleper C."/>
            <person name="Guy L."/>
            <person name="Ettema T.J."/>
        </authorList>
    </citation>
    <scope>NUCLEOTIDE SEQUENCE</scope>
</reference>
<dbReference type="AlphaFoldDB" id="A0A0F9X2C4"/>
<evidence type="ECO:0000313" key="6">
    <source>
        <dbReference type="EMBL" id="KKN92941.1"/>
    </source>
</evidence>
<feature type="domain" description="4Fe-4S ferredoxin-type" evidence="5">
    <location>
        <begin position="543"/>
        <end position="572"/>
    </location>
</feature>
<comment type="caution">
    <text evidence="6">The sequence shown here is derived from an EMBL/GenBank/DDBJ whole genome shotgun (WGS) entry which is preliminary data.</text>
</comment>
<feature type="domain" description="4Fe-4S ferredoxin-type" evidence="5">
    <location>
        <begin position="302"/>
        <end position="331"/>
    </location>
</feature>
<dbReference type="Gene3D" id="3.30.70.20">
    <property type="match status" value="3"/>
</dbReference>
<dbReference type="EMBL" id="LAZR01000090">
    <property type="protein sequence ID" value="KKN92941.1"/>
    <property type="molecule type" value="Genomic_DNA"/>
</dbReference>
<protein>
    <recommendedName>
        <fullName evidence="5">4Fe-4S ferredoxin-type domain-containing protein</fullName>
    </recommendedName>
</protein>
<dbReference type="PANTHER" id="PTHR43687:SF4">
    <property type="entry name" value="BLR5484 PROTEIN"/>
    <property type="match status" value="1"/>
</dbReference>
<organism evidence="6">
    <name type="scientific">marine sediment metagenome</name>
    <dbReference type="NCBI Taxonomy" id="412755"/>
    <lineage>
        <taxon>unclassified sequences</taxon>
        <taxon>metagenomes</taxon>
        <taxon>ecological metagenomes</taxon>
    </lineage>
</organism>
<sequence>MSAKRQRVLICNCEKSMKMDGKAIARAFGETELTVHTNLCRSQIGVFEGALESGDEIVVACTQESPLFAEVAEEGGREVAAFVNIRETAGWTTDKTSTAPKMAALIAAASLPIKPARLRTIASDGLCLVMGEGQAAFDAAAMLNRTLSVTLLLTGTDDILLPAVLDFPVFRGKVSMAHGSLGAFDVVVDGYAAMLPSSRGEPQFGLARDGAKSNCSVLFDMTGGAALFPRPTGRDGYFRADPRDPAAVMRAVFEASAYEGEFEKPIYVSYDASICAHERSKKTGCTKCIDNCPPSAITPAGDEVLIDADICGGCGNCAAHCPTGAVSYDYPARTQLVGRVQTLAQTYLAAGGKSPVLLVHDRQHGAPLINAMARLGRGLPANVIPLELHSATGVGHDLMASALATGFRSLVVLVDPRKAGELDALNEEILLIDALTGGMALGDGRVLVLDASDPDIVESALYDLEPAAEIARTAFAPVGGKREVARAAIAILAKGGHAESDLIRLPESAPYGAINVDQERCTLCMACVSACPADALRDDPDKPQLRFVESACVQCGICAATCPETAISLEPRYNFAPTVMQPVTLNEDEPAECIRCGTPFAARGMLDKVKEKLGGTHWMFQTEERVALLQMCESCRLEALAADGGDPFAIAHRSRIRTTDDYLEAGKRGLSIDDFFSED</sequence>
<keyword evidence="1" id="KW-0004">4Fe-4S</keyword>
<dbReference type="PROSITE" id="PS00198">
    <property type="entry name" value="4FE4S_FER_1"/>
    <property type="match status" value="3"/>
</dbReference>
<dbReference type="GO" id="GO:0051539">
    <property type="term" value="F:4 iron, 4 sulfur cluster binding"/>
    <property type="evidence" value="ECO:0007669"/>
    <property type="project" value="UniProtKB-KW"/>
</dbReference>
<dbReference type="InterPro" id="IPR017900">
    <property type="entry name" value="4Fe4S_Fe_S_CS"/>
</dbReference>
<dbReference type="PROSITE" id="PS51379">
    <property type="entry name" value="4FE4S_FER_2"/>
    <property type="match status" value="3"/>
</dbReference>
<dbReference type="GO" id="GO:0046872">
    <property type="term" value="F:metal ion binding"/>
    <property type="evidence" value="ECO:0007669"/>
    <property type="project" value="UniProtKB-KW"/>
</dbReference>
<evidence type="ECO:0000256" key="4">
    <source>
        <dbReference type="ARBA" id="ARBA00023014"/>
    </source>
</evidence>
<keyword evidence="2" id="KW-0479">Metal-binding</keyword>
<dbReference type="Pfam" id="PF13187">
    <property type="entry name" value="Fer4_9"/>
    <property type="match status" value="1"/>
</dbReference>
<dbReference type="Pfam" id="PF12838">
    <property type="entry name" value="Fer4_7"/>
    <property type="match status" value="1"/>
</dbReference>
<accession>A0A0F9X2C4</accession>
<keyword evidence="4" id="KW-0411">Iron-sulfur</keyword>
<dbReference type="InterPro" id="IPR017896">
    <property type="entry name" value="4Fe4S_Fe-S-bd"/>
</dbReference>
<evidence type="ECO:0000256" key="1">
    <source>
        <dbReference type="ARBA" id="ARBA00022485"/>
    </source>
</evidence>